<dbReference type="Proteomes" id="UP000053237">
    <property type="component" value="Unassembled WGS sequence"/>
</dbReference>
<comment type="caution">
    <text evidence="1">The sequence shown here is derived from an EMBL/GenBank/DDBJ whole genome shotgun (WGS) entry which is preliminary data.</text>
</comment>
<dbReference type="OrthoDB" id="71310at2759"/>
<name>A0A024G8R3_9STRA</name>
<keyword evidence="2" id="KW-1185">Reference proteome</keyword>
<accession>A0A024G8R3</accession>
<protein>
    <submittedName>
        <fullName evidence="1">Uncharacterized protein</fullName>
    </submittedName>
</protein>
<dbReference type="EMBL" id="CAIX01000040">
    <property type="protein sequence ID" value="CCI42900.1"/>
    <property type="molecule type" value="Genomic_DNA"/>
</dbReference>
<sequence>MAPSEVKCDAKRSLASQKLETIESYSRTHQIDKMFHVMLSRLLQHQPIDPIRFLSDMVEDDCELDAVVAKARIQRFDLRRERTKKKLLISFHKRLQLLQTRQLDAKLEHILADFLLAQIDDLDTIAVLRQSFPKHFRMLKAYLRENASDLHLEEFIVSALRILQLPGTN</sequence>
<evidence type="ECO:0000313" key="1">
    <source>
        <dbReference type="EMBL" id="CCI42900.1"/>
    </source>
</evidence>
<dbReference type="InParanoid" id="A0A024G8R3"/>
<dbReference type="AlphaFoldDB" id="A0A024G8R3"/>
<evidence type="ECO:0000313" key="2">
    <source>
        <dbReference type="Proteomes" id="UP000053237"/>
    </source>
</evidence>
<proteinExistence type="predicted"/>
<gene>
    <name evidence="1" type="ORF">BN9_036840</name>
</gene>
<reference evidence="1 2" key="1">
    <citation type="submission" date="2012-05" db="EMBL/GenBank/DDBJ databases">
        <title>Recombination and specialization in a pathogen metapopulation.</title>
        <authorList>
            <person name="Gardiner A."/>
            <person name="Kemen E."/>
            <person name="Schultz-Larsen T."/>
            <person name="MacLean D."/>
            <person name="Van Oosterhout C."/>
            <person name="Jones J.D.G."/>
        </authorList>
    </citation>
    <scope>NUCLEOTIDE SEQUENCE [LARGE SCALE GENOMIC DNA]</scope>
    <source>
        <strain evidence="1 2">Ac Nc2</strain>
    </source>
</reference>
<organism evidence="1 2">
    <name type="scientific">Albugo candida</name>
    <dbReference type="NCBI Taxonomy" id="65357"/>
    <lineage>
        <taxon>Eukaryota</taxon>
        <taxon>Sar</taxon>
        <taxon>Stramenopiles</taxon>
        <taxon>Oomycota</taxon>
        <taxon>Peronosporomycetes</taxon>
        <taxon>Albuginales</taxon>
        <taxon>Albuginaceae</taxon>
        <taxon>Albugo</taxon>
    </lineage>
</organism>